<feature type="non-terminal residue" evidence="3">
    <location>
        <position position="1"/>
    </location>
</feature>
<accession>Q9ARA2</accession>
<dbReference type="EMBL" id="AJ310174">
    <property type="protein sequence ID" value="CAC35373.1"/>
    <property type="molecule type" value="Genomic_DNA"/>
</dbReference>
<feature type="domain" description="NB-ARC" evidence="2">
    <location>
        <begin position="1"/>
        <end position="71"/>
    </location>
</feature>
<dbReference type="AlphaFoldDB" id="Q9ARA2"/>
<dbReference type="Gene3D" id="3.40.50.300">
    <property type="entry name" value="P-loop containing nucleotide triphosphate hydrolases"/>
    <property type="match status" value="1"/>
</dbReference>
<dbReference type="SUPFAM" id="SSF52540">
    <property type="entry name" value="P-loop containing nucleoside triphosphate hydrolases"/>
    <property type="match status" value="1"/>
</dbReference>
<organism evidence="3">
    <name type="scientific">Linum usitatissimum</name>
    <name type="common">Flax</name>
    <name type="synonym">Linum humile</name>
    <dbReference type="NCBI Taxonomy" id="4006"/>
    <lineage>
        <taxon>Eukaryota</taxon>
        <taxon>Viridiplantae</taxon>
        <taxon>Streptophyta</taxon>
        <taxon>Embryophyta</taxon>
        <taxon>Tracheophyta</taxon>
        <taxon>Spermatophyta</taxon>
        <taxon>Magnoliopsida</taxon>
        <taxon>eudicotyledons</taxon>
        <taxon>Gunneridae</taxon>
        <taxon>Pentapetalae</taxon>
        <taxon>rosids</taxon>
        <taxon>fabids</taxon>
        <taxon>Malpighiales</taxon>
        <taxon>Linaceae</taxon>
        <taxon>Linum</taxon>
    </lineage>
</organism>
<proteinExistence type="predicted"/>
<dbReference type="GO" id="GO:0006952">
    <property type="term" value="P:defense response"/>
    <property type="evidence" value="ECO:0007669"/>
    <property type="project" value="UniProtKB-KW"/>
</dbReference>
<reference evidence="3" key="1">
    <citation type="journal article" date="2001" name="Plant J.">
        <title>Contrasting modes of evolution acting on the complex N locus for rust resistance in flax.</title>
        <authorList>
            <person name="Dodds P.N."/>
            <person name="Lawrence G.J."/>
            <person name="Ellis J.G."/>
        </authorList>
    </citation>
    <scope>NUCLEOTIDE SEQUENCE</scope>
</reference>
<dbReference type="PANTHER" id="PTHR36766">
    <property type="entry name" value="PLANT BROAD-SPECTRUM MILDEW RESISTANCE PROTEIN RPW8"/>
    <property type="match status" value="1"/>
</dbReference>
<dbReference type="InterPro" id="IPR002182">
    <property type="entry name" value="NB-ARC"/>
</dbReference>
<dbReference type="InterPro" id="IPR027417">
    <property type="entry name" value="P-loop_NTPase"/>
</dbReference>
<keyword evidence="1" id="KW-0611">Plant defense</keyword>
<evidence type="ECO:0000256" key="1">
    <source>
        <dbReference type="ARBA" id="ARBA00022821"/>
    </source>
</evidence>
<name>Q9ARA2_LINUS</name>
<evidence type="ECO:0000259" key="2">
    <source>
        <dbReference type="Pfam" id="PF00931"/>
    </source>
</evidence>
<dbReference type="GO" id="GO:0043531">
    <property type="term" value="F:ADP binding"/>
    <property type="evidence" value="ECO:0007669"/>
    <property type="project" value="InterPro"/>
</dbReference>
<protein>
    <submittedName>
        <fullName evidence="3">RGA4.2 protein</fullName>
    </submittedName>
</protein>
<sequence length="107" mass="11746">LLVLDDVWNFDPEKWDALRSVLRSGASGSKILVTTRFENYARMMSRGSSYPPYTLSGLSPPQSWSLLRQIAVGSGGDETLEENLVNAEEIKTEIMKKSAGLPLALSS</sequence>
<dbReference type="PANTHER" id="PTHR36766:SF70">
    <property type="entry name" value="DISEASE RESISTANCE PROTEIN RGA4"/>
    <property type="match status" value="1"/>
</dbReference>
<evidence type="ECO:0000313" key="3">
    <source>
        <dbReference type="EMBL" id="CAC35373.1"/>
    </source>
</evidence>
<dbReference type="Pfam" id="PF00931">
    <property type="entry name" value="NB-ARC"/>
    <property type="match status" value="1"/>
</dbReference>
<feature type="non-terminal residue" evidence="3">
    <location>
        <position position="107"/>
    </location>
</feature>